<dbReference type="Pfam" id="PF01895">
    <property type="entry name" value="PhoU"/>
    <property type="match status" value="2"/>
</dbReference>
<comment type="similarity">
    <text evidence="2 7">Belongs to the PhoU family.</text>
</comment>
<dbReference type="PANTHER" id="PTHR42930:SF3">
    <property type="entry name" value="PHOSPHATE-SPECIFIC TRANSPORT SYSTEM ACCESSORY PROTEIN PHOU"/>
    <property type="match status" value="1"/>
</dbReference>
<dbReference type="RefSeq" id="WP_066237147.1">
    <property type="nucleotide sequence ID" value="NZ_LSGP01000001.1"/>
</dbReference>
<feature type="domain" description="PhoU" evidence="8">
    <location>
        <begin position="19"/>
        <end position="105"/>
    </location>
</feature>
<protein>
    <recommendedName>
        <fullName evidence="7">Phosphate-specific transport system accessory protein PhoU</fullName>
    </recommendedName>
</protein>
<dbReference type="InterPro" id="IPR038078">
    <property type="entry name" value="PhoU-like_sf"/>
</dbReference>
<reference evidence="9 10" key="1">
    <citation type="submission" date="2016-02" db="EMBL/GenBank/DDBJ databases">
        <title>Anaerosporomusa subterraneum gen. nov., sp. nov., a spore-forming obligate anaerobe isolated from saprolite.</title>
        <authorList>
            <person name="Choi J.K."/>
            <person name="Shah M."/>
            <person name="Yee N."/>
        </authorList>
    </citation>
    <scope>NUCLEOTIDE SEQUENCE [LARGE SCALE GENOMIC DNA]</scope>
    <source>
        <strain evidence="9 10">RU4</strain>
    </source>
</reference>
<name>A0A154BWJ7_ANASB</name>
<comment type="subunit">
    <text evidence="3 7">Homodimer.</text>
</comment>
<dbReference type="Gene3D" id="1.20.58.220">
    <property type="entry name" value="Phosphate transport system protein phou homolog 2, domain 2"/>
    <property type="match status" value="1"/>
</dbReference>
<evidence type="ECO:0000256" key="7">
    <source>
        <dbReference type="PIRNR" id="PIRNR003107"/>
    </source>
</evidence>
<sequence length="220" mass="25067">MSVRQSYDHELEALRQDLLTMGNFVGEAIQQAVQSLIKQDVELANQVIAGDDVVDSMEIDIEDKCMVLIATQQPLARDLRIIGAAMKISTDLERMGDHAYDIANVALRLADKPPLKEFIVIPRMAELAQQMVNDALDAYVRLDTLLAEQVCEADDEVDRLYDHVFRELLTYMIEDPRNISQATQLIFVARYLERIADHATNICEWTIFLVTGQRMRKKSI</sequence>
<organism evidence="9 10">
    <name type="scientific">Anaerosporomusa subterranea</name>
    <dbReference type="NCBI Taxonomy" id="1794912"/>
    <lineage>
        <taxon>Bacteria</taxon>
        <taxon>Bacillati</taxon>
        <taxon>Bacillota</taxon>
        <taxon>Negativicutes</taxon>
        <taxon>Acetonemataceae</taxon>
        <taxon>Anaerosporomusa</taxon>
    </lineage>
</organism>
<proteinExistence type="inferred from homology"/>
<dbReference type="AlphaFoldDB" id="A0A154BWJ7"/>
<evidence type="ECO:0000256" key="1">
    <source>
        <dbReference type="ARBA" id="ARBA00004496"/>
    </source>
</evidence>
<dbReference type="OrthoDB" id="9814256at2"/>
<dbReference type="PANTHER" id="PTHR42930">
    <property type="entry name" value="PHOSPHATE-SPECIFIC TRANSPORT SYSTEM ACCESSORY PROTEIN PHOU"/>
    <property type="match status" value="1"/>
</dbReference>
<dbReference type="GO" id="GO:0005737">
    <property type="term" value="C:cytoplasm"/>
    <property type="evidence" value="ECO:0007669"/>
    <property type="project" value="UniProtKB-SubCell"/>
</dbReference>
<keyword evidence="5 7" id="KW-0963">Cytoplasm</keyword>
<evidence type="ECO:0000256" key="4">
    <source>
        <dbReference type="ARBA" id="ARBA00022448"/>
    </source>
</evidence>
<feature type="domain" description="PhoU" evidence="8">
    <location>
        <begin position="121"/>
        <end position="206"/>
    </location>
</feature>
<dbReference type="FunFam" id="1.20.58.220:FF:000004">
    <property type="entry name" value="Phosphate-specific transport system accessory protein PhoU"/>
    <property type="match status" value="1"/>
</dbReference>
<evidence type="ECO:0000259" key="8">
    <source>
        <dbReference type="Pfam" id="PF01895"/>
    </source>
</evidence>
<comment type="function">
    <text evidence="7">Plays a role in the regulation of phosphate uptake.</text>
</comment>
<dbReference type="SUPFAM" id="SSF109755">
    <property type="entry name" value="PhoU-like"/>
    <property type="match status" value="1"/>
</dbReference>
<dbReference type="EMBL" id="LSGP01000001">
    <property type="protein sequence ID" value="KYZ78255.1"/>
    <property type="molecule type" value="Genomic_DNA"/>
</dbReference>
<dbReference type="NCBIfam" id="TIGR02135">
    <property type="entry name" value="phoU_full"/>
    <property type="match status" value="1"/>
</dbReference>
<evidence type="ECO:0000256" key="6">
    <source>
        <dbReference type="ARBA" id="ARBA00022592"/>
    </source>
</evidence>
<dbReference type="GO" id="GO:0030643">
    <property type="term" value="P:intracellular phosphate ion homeostasis"/>
    <property type="evidence" value="ECO:0007669"/>
    <property type="project" value="InterPro"/>
</dbReference>
<evidence type="ECO:0000313" key="9">
    <source>
        <dbReference type="EMBL" id="KYZ78255.1"/>
    </source>
</evidence>
<evidence type="ECO:0000313" key="10">
    <source>
        <dbReference type="Proteomes" id="UP000076268"/>
    </source>
</evidence>
<dbReference type="GO" id="GO:0006817">
    <property type="term" value="P:phosphate ion transport"/>
    <property type="evidence" value="ECO:0007669"/>
    <property type="project" value="UniProtKB-KW"/>
</dbReference>
<dbReference type="InterPro" id="IPR026022">
    <property type="entry name" value="PhoU_dom"/>
</dbReference>
<evidence type="ECO:0000256" key="3">
    <source>
        <dbReference type="ARBA" id="ARBA00011738"/>
    </source>
</evidence>
<dbReference type="InterPro" id="IPR028366">
    <property type="entry name" value="PhoU"/>
</dbReference>
<comment type="caution">
    <text evidence="9">The sequence shown here is derived from an EMBL/GenBank/DDBJ whole genome shotgun (WGS) entry which is preliminary data.</text>
</comment>
<accession>A0A154BWJ7</accession>
<keyword evidence="10" id="KW-1185">Reference proteome</keyword>
<evidence type="ECO:0000256" key="5">
    <source>
        <dbReference type="ARBA" id="ARBA00022490"/>
    </source>
</evidence>
<keyword evidence="4 7" id="KW-0813">Transport</keyword>
<dbReference type="Proteomes" id="UP000076268">
    <property type="component" value="Unassembled WGS sequence"/>
</dbReference>
<evidence type="ECO:0000256" key="2">
    <source>
        <dbReference type="ARBA" id="ARBA00008107"/>
    </source>
</evidence>
<keyword evidence="6 7" id="KW-0592">Phosphate transport</keyword>
<dbReference type="STRING" id="1794912.AXX12_01560"/>
<dbReference type="GO" id="GO:0045936">
    <property type="term" value="P:negative regulation of phosphate metabolic process"/>
    <property type="evidence" value="ECO:0007669"/>
    <property type="project" value="InterPro"/>
</dbReference>
<comment type="subcellular location">
    <subcellularLocation>
        <location evidence="1 7">Cytoplasm</location>
    </subcellularLocation>
</comment>
<gene>
    <name evidence="9" type="ORF">AXX12_01560</name>
</gene>
<dbReference type="PIRSF" id="PIRSF003107">
    <property type="entry name" value="PhoU"/>
    <property type="match status" value="1"/>
</dbReference>